<gene>
    <name evidence="1" type="primary">paaC</name>
    <name evidence="1" type="ORF">G7Y82_14355</name>
</gene>
<dbReference type="InterPro" id="IPR009078">
    <property type="entry name" value="Ferritin-like_SF"/>
</dbReference>
<dbReference type="InterPro" id="IPR052703">
    <property type="entry name" value="Aromatic_CoA_ox/epox"/>
</dbReference>
<dbReference type="SUPFAM" id="SSF47240">
    <property type="entry name" value="Ferritin-like"/>
    <property type="match status" value="1"/>
</dbReference>
<reference evidence="1" key="1">
    <citation type="submission" date="2020-03" db="EMBL/GenBank/DDBJ databases">
        <title>Solimonas marina sp. nov., isolated from deep seawater of the Pacific Ocean.</title>
        <authorList>
            <person name="Liu X."/>
            <person name="Lai Q."/>
            <person name="Sun F."/>
            <person name="Gai Y."/>
            <person name="Li G."/>
            <person name="Shao Z."/>
        </authorList>
    </citation>
    <scope>NUCLEOTIDE SEQUENCE</scope>
    <source>
        <strain evidence="1">C16B3</strain>
    </source>
</reference>
<protein>
    <submittedName>
        <fullName evidence="1">Phenylacetate-CoA oxygenase subunit PaaC</fullName>
    </submittedName>
</protein>
<dbReference type="GO" id="GO:0005829">
    <property type="term" value="C:cytosol"/>
    <property type="evidence" value="ECO:0007669"/>
    <property type="project" value="TreeGrafter"/>
</dbReference>
<sequence length="255" mass="28419">MSQTDAAQKLAYALRFGDTALVLSHRLSEWCGKGPALEEDMALANTALDLLGQARHWLTYAGELEAQGRDEDALAYHRNDREFFNLLLVEQPNGNYADSMVRQFYFDAWHALALRRLLASNDAQMAAIAEKALKEVSYHLRRSSDLVVRLGDGSERSHAMMQAAADALWAYTGEMFMGDAVDADAAAQGYGFDPASLRAPWLDYVREVFDEATLTLPNPDAWMHQGGKQGRHGEALSYLLGEMQVLQRSYPGAQW</sequence>
<evidence type="ECO:0000313" key="2">
    <source>
        <dbReference type="Proteomes" id="UP000653472"/>
    </source>
</evidence>
<dbReference type="InterPro" id="IPR011882">
    <property type="entry name" value="PaaC"/>
</dbReference>
<accession>A0A970B746</accession>
<proteinExistence type="predicted"/>
<dbReference type="GO" id="GO:0010124">
    <property type="term" value="P:phenylacetate catabolic process"/>
    <property type="evidence" value="ECO:0007669"/>
    <property type="project" value="InterPro"/>
</dbReference>
<organism evidence="1 2">
    <name type="scientific">Solimonas marina</name>
    <dbReference type="NCBI Taxonomy" id="2714601"/>
    <lineage>
        <taxon>Bacteria</taxon>
        <taxon>Pseudomonadati</taxon>
        <taxon>Pseudomonadota</taxon>
        <taxon>Gammaproteobacteria</taxon>
        <taxon>Nevskiales</taxon>
        <taxon>Nevskiaceae</taxon>
        <taxon>Solimonas</taxon>
    </lineage>
</organism>
<dbReference type="NCBIfam" id="TIGR02158">
    <property type="entry name" value="PA_CoA_Oxy3"/>
    <property type="match status" value="1"/>
</dbReference>
<evidence type="ECO:0000313" key="1">
    <source>
        <dbReference type="EMBL" id="NKF23498.1"/>
    </source>
</evidence>
<dbReference type="EMBL" id="JAAVXB010000008">
    <property type="protein sequence ID" value="NKF23498.1"/>
    <property type="molecule type" value="Genomic_DNA"/>
</dbReference>
<dbReference type="Proteomes" id="UP000653472">
    <property type="component" value="Unassembled WGS sequence"/>
</dbReference>
<dbReference type="Pfam" id="PF05138">
    <property type="entry name" value="PaaA_PaaC"/>
    <property type="match status" value="1"/>
</dbReference>
<name>A0A970B746_9GAMM</name>
<dbReference type="Gene3D" id="1.20.1260.10">
    <property type="match status" value="1"/>
</dbReference>
<dbReference type="PIRSF" id="PIRSF037834">
    <property type="entry name" value="PA_CoA_Oase3"/>
    <property type="match status" value="1"/>
</dbReference>
<comment type="caution">
    <text evidence="1">The sequence shown here is derived from an EMBL/GenBank/DDBJ whole genome shotgun (WGS) entry which is preliminary data.</text>
</comment>
<dbReference type="InterPro" id="IPR012347">
    <property type="entry name" value="Ferritin-like"/>
</dbReference>
<dbReference type="RefSeq" id="WP_168148822.1">
    <property type="nucleotide sequence ID" value="NZ_JAAVXB010000008.1"/>
</dbReference>
<dbReference type="PANTHER" id="PTHR30458:SF0">
    <property type="entry name" value="1,2-PHENYLACETYL-COA EPOXIDASE, SUBUNIT C"/>
    <property type="match status" value="1"/>
</dbReference>
<dbReference type="InterPro" id="IPR007814">
    <property type="entry name" value="PaaA_PaaC"/>
</dbReference>
<keyword evidence="2" id="KW-1185">Reference proteome</keyword>
<dbReference type="AlphaFoldDB" id="A0A970B746"/>
<dbReference type="PANTHER" id="PTHR30458">
    <property type="entry name" value="PHENYLACETIC ACID DEGRADATION PROTEIN PAA"/>
    <property type="match status" value="1"/>
</dbReference>